<dbReference type="Proteomes" id="UP000186890">
    <property type="component" value="Unassembled WGS sequence"/>
</dbReference>
<keyword evidence="3" id="KW-1185">Reference proteome</keyword>
<comment type="caution">
    <text evidence="2">The sequence shown here is derived from an EMBL/GenBank/DDBJ whole genome shotgun (WGS) entry which is preliminary data.</text>
</comment>
<sequence length="158" mass="18813">MIKIFGRIRYHWQPELSWSIIYWSLAITPAFLALSLILEKLRISDTIIQLFVLVIIMFGIGWHRYFVIDEEYLRIASANPFASKKVRIDTISKIEVTYLFVKIFSTDMPEGKVYYIRKWPKKYFVNALALNTHFQGEIVLTDHLVTQDYFEEYYANKD</sequence>
<dbReference type="InterPro" id="IPR020215">
    <property type="entry name" value="EbsA-like"/>
</dbReference>
<keyword evidence="1" id="KW-0472">Membrane</keyword>
<dbReference type="OrthoDB" id="2233065at2"/>
<name>A0A1Q8EAE7_9STRE</name>
<gene>
    <name evidence="2" type="ORF">BU202_00280</name>
</gene>
<keyword evidence="1" id="KW-1133">Transmembrane helix</keyword>
<evidence type="ECO:0000313" key="3">
    <source>
        <dbReference type="Proteomes" id="UP000186890"/>
    </source>
</evidence>
<proteinExistence type="predicted"/>
<evidence type="ECO:0000256" key="1">
    <source>
        <dbReference type="SAM" id="Phobius"/>
    </source>
</evidence>
<feature type="transmembrane region" description="Helical" evidence="1">
    <location>
        <begin position="20"/>
        <end position="38"/>
    </location>
</feature>
<feature type="transmembrane region" description="Helical" evidence="1">
    <location>
        <begin position="50"/>
        <end position="67"/>
    </location>
</feature>
<accession>A0A1Q8EAE7</accession>
<organism evidence="2 3">
    <name type="scientific">Streptococcus cuniculi</name>
    <dbReference type="NCBI Taxonomy" id="1432788"/>
    <lineage>
        <taxon>Bacteria</taxon>
        <taxon>Bacillati</taxon>
        <taxon>Bacillota</taxon>
        <taxon>Bacilli</taxon>
        <taxon>Lactobacillales</taxon>
        <taxon>Streptococcaceae</taxon>
        <taxon>Streptococcus</taxon>
    </lineage>
</organism>
<dbReference type="AlphaFoldDB" id="A0A1Q8EAE7"/>
<keyword evidence="1" id="KW-0812">Transmembrane</keyword>
<dbReference type="Pfam" id="PF17255">
    <property type="entry name" value="EbsA"/>
    <property type="match status" value="1"/>
</dbReference>
<dbReference type="RefSeq" id="WP_075103811.1">
    <property type="nucleotide sequence ID" value="NZ_MSJM01000001.1"/>
</dbReference>
<protein>
    <submittedName>
        <fullName evidence="2">EbsA protein</fullName>
    </submittedName>
</protein>
<reference evidence="3" key="1">
    <citation type="submission" date="2016-12" db="EMBL/GenBank/DDBJ databases">
        <authorList>
            <person name="Gulvik C.A."/>
        </authorList>
    </citation>
    <scope>NUCLEOTIDE SEQUENCE [LARGE SCALE GENOMIC DNA]</scope>
    <source>
        <strain evidence="3">NED12-00049-6B</strain>
    </source>
</reference>
<dbReference type="EMBL" id="MSJM01000001">
    <property type="protein sequence ID" value="OLF48764.1"/>
    <property type="molecule type" value="Genomic_DNA"/>
</dbReference>
<evidence type="ECO:0000313" key="2">
    <source>
        <dbReference type="EMBL" id="OLF48764.1"/>
    </source>
</evidence>